<evidence type="ECO:0000256" key="5">
    <source>
        <dbReference type="ARBA" id="ARBA00023136"/>
    </source>
</evidence>
<sequence>MLNNNTLLLNYAKTCLRSSARQWQQVMLNMAGLSVGLAAALLILLYVLYESAYDRQHHDVGNTYRAEQIFIPIDQRFPISSPAIAQLLNNYDKNIRITRFSSQEVNIRHASGRSVRELMLYEPLAVEANFTDFFSVEVLSGDLAQTLEMPNRIALSESEAERLFGSTDVLGRQLVKDNQLLDVTAVYKNFSEQTHLVAGSLRRIDESELSRPLVINNVYSYLRLPVTLDRVALEHYLTEQLNAEGYGGQKIAQIKLRPLASIHLHSNLSYEFKVNGSFRTVQIAILLAVLLLFIATINYVNMSTARAGQRAKEVGVRKALGAGKSKLISQFMLESVGFCLLSGGVAVLLVYLSLPFFNQLVGRSISPGLLDVVGLTLLVAVVIGLIAGLYPAFFMSSFDAKRVLSGDFQRGSSAAWLRKSLLMMQSAISVALIVSALFIQQQLQLLQSAPTGYDREHRLMAEGIPYQQLFGEASANMITALQHQPGVVSVSQLDTKLTDTVSQAISLQIPGRAEPTPMLRQLGTGYDIVSAAGFQLLAGRDFSRQFAADWYHQAGDNYRGSIIISEELLRQLGFSEYEQALGQTWQYIEHDGKVAQLTVVGVIADVQIGSALNRPEPLVLTCGYSVLDKGQFLLSIKPEQLFATSQVVHDLLADRLARDDIKLSWLSEEFYQVYQAPRRQGAVVTSFAVLAILLTCVGLFGLSSFSAALRTREIAIRTVLGAGRFGLIRLLTLEYLRLVSISAVMVMPLVFWLIERWLSSFSVRIQQGPGEYIMALVLTLIICTLTVAGIAYRTTSKSPALVLRQQ</sequence>
<dbReference type="EMBL" id="LAHO01000006">
    <property type="protein sequence ID" value="KKO45937.1"/>
    <property type="molecule type" value="Genomic_DNA"/>
</dbReference>
<evidence type="ECO:0000259" key="8">
    <source>
        <dbReference type="Pfam" id="PF12704"/>
    </source>
</evidence>
<protein>
    <submittedName>
        <fullName evidence="9">Uncharacterized protein</fullName>
    </submittedName>
</protein>
<evidence type="ECO:0000256" key="2">
    <source>
        <dbReference type="ARBA" id="ARBA00022475"/>
    </source>
</evidence>
<feature type="transmembrane region" description="Helical" evidence="6">
    <location>
        <begin position="26"/>
        <end position="49"/>
    </location>
</feature>
<feature type="domain" description="ABC3 transporter permease C-terminal" evidence="7">
    <location>
        <begin position="686"/>
        <end position="799"/>
    </location>
</feature>
<dbReference type="InterPro" id="IPR003838">
    <property type="entry name" value="ABC3_permease_C"/>
</dbReference>
<feature type="transmembrane region" description="Helical" evidence="6">
    <location>
        <begin position="687"/>
        <end position="709"/>
    </location>
</feature>
<keyword evidence="3 6" id="KW-0812">Transmembrane</keyword>
<feature type="transmembrane region" description="Helical" evidence="6">
    <location>
        <begin position="331"/>
        <end position="352"/>
    </location>
</feature>
<dbReference type="PANTHER" id="PTHR30572:SF18">
    <property type="entry name" value="ABC-TYPE MACROLIDE FAMILY EXPORT SYSTEM PERMEASE COMPONENT 2"/>
    <property type="match status" value="1"/>
</dbReference>
<dbReference type="STRING" id="336831.WG68_07985"/>
<keyword evidence="4 6" id="KW-1133">Transmembrane helix</keyword>
<evidence type="ECO:0000313" key="9">
    <source>
        <dbReference type="EMBL" id="KKO45937.1"/>
    </source>
</evidence>
<feature type="transmembrane region" description="Helical" evidence="6">
    <location>
        <begin position="372"/>
        <end position="395"/>
    </location>
</feature>
<dbReference type="Proteomes" id="UP000034228">
    <property type="component" value="Unassembled WGS sequence"/>
</dbReference>
<gene>
    <name evidence="9" type="ORF">WG68_07985</name>
</gene>
<dbReference type="AlphaFoldDB" id="A0A0M2V4Z4"/>
<dbReference type="OrthoDB" id="9770036at2"/>
<evidence type="ECO:0000256" key="6">
    <source>
        <dbReference type="SAM" id="Phobius"/>
    </source>
</evidence>
<keyword evidence="2" id="KW-1003">Cell membrane</keyword>
<feature type="transmembrane region" description="Helical" evidence="6">
    <location>
        <begin position="281"/>
        <end position="300"/>
    </location>
</feature>
<dbReference type="InterPro" id="IPR050250">
    <property type="entry name" value="Macrolide_Exporter_MacB"/>
</dbReference>
<reference evidence="9 10" key="1">
    <citation type="submission" date="2015-03" db="EMBL/GenBank/DDBJ databases">
        <title>Draft genome sequences of two protease-producing strains of Arsukibacterium isolated from two cold and alkaline environments.</title>
        <authorList>
            <person name="Lylloff J.E."/>
            <person name="Skov L.B."/>
            <person name="Jepsen M."/>
            <person name="Hallin P.F."/>
            <person name="Sorensen S.J."/>
            <person name="Stougaard P."/>
            <person name="Glaring M.A."/>
        </authorList>
    </citation>
    <scope>NUCLEOTIDE SEQUENCE [LARGE SCALE GENOMIC DNA]</scope>
    <source>
        <strain evidence="9 10">GCM72</strain>
    </source>
</reference>
<dbReference type="Pfam" id="PF12704">
    <property type="entry name" value="MacB_PCD"/>
    <property type="match status" value="1"/>
</dbReference>
<feature type="transmembrane region" description="Helical" evidence="6">
    <location>
        <begin position="416"/>
        <end position="439"/>
    </location>
</feature>
<keyword evidence="5 6" id="KW-0472">Membrane</keyword>
<organism evidence="9 10">
    <name type="scientific">Arsukibacterium ikkense</name>
    <dbReference type="NCBI Taxonomy" id="336831"/>
    <lineage>
        <taxon>Bacteria</taxon>
        <taxon>Pseudomonadati</taxon>
        <taxon>Pseudomonadota</taxon>
        <taxon>Gammaproteobacteria</taxon>
        <taxon>Chromatiales</taxon>
        <taxon>Chromatiaceae</taxon>
        <taxon>Arsukibacterium</taxon>
    </lineage>
</organism>
<evidence type="ECO:0000256" key="3">
    <source>
        <dbReference type="ARBA" id="ARBA00022692"/>
    </source>
</evidence>
<feature type="transmembrane region" description="Helical" evidence="6">
    <location>
        <begin position="730"/>
        <end position="752"/>
    </location>
</feature>
<evidence type="ECO:0000259" key="7">
    <source>
        <dbReference type="Pfam" id="PF02687"/>
    </source>
</evidence>
<evidence type="ECO:0000256" key="4">
    <source>
        <dbReference type="ARBA" id="ARBA00022989"/>
    </source>
</evidence>
<dbReference type="PANTHER" id="PTHR30572">
    <property type="entry name" value="MEMBRANE COMPONENT OF TRANSPORTER-RELATED"/>
    <property type="match status" value="1"/>
</dbReference>
<dbReference type="GO" id="GO:0005886">
    <property type="term" value="C:plasma membrane"/>
    <property type="evidence" value="ECO:0007669"/>
    <property type="project" value="UniProtKB-SubCell"/>
</dbReference>
<feature type="transmembrane region" description="Helical" evidence="6">
    <location>
        <begin position="772"/>
        <end position="792"/>
    </location>
</feature>
<name>A0A0M2V4Z4_9GAMM</name>
<dbReference type="Pfam" id="PF02687">
    <property type="entry name" value="FtsX"/>
    <property type="match status" value="2"/>
</dbReference>
<evidence type="ECO:0000313" key="10">
    <source>
        <dbReference type="Proteomes" id="UP000034228"/>
    </source>
</evidence>
<accession>A0A0M2V4Z4</accession>
<feature type="domain" description="MacB-like periplasmic core" evidence="8">
    <location>
        <begin position="27"/>
        <end position="193"/>
    </location>
</feature>
<comment type="subcellular location">
    <subcellularLocation>
        <location evidence="1">Cell membrane</location>
        <topology evidence="1">Multi-pass membrane protein</topology>
    </subcellularLocation>
</comment>
<proteinExistence type="predicted"/>
<feature type="domain" description="ABC3 transporter permease C-terminal" evidence="7">
    <location>
        <begin position="286"/>
        <end position="395"/>
    </location>
</feature>
<evidence type="ECO:0000256" key="1">
    <source>
        <dbReference type="ARBA" id="ARBA00004651"/>
    </source>
</evidence>
<keyword evidence="10" id="KW-1185">Reference proteome</keyword>
<comment type="caution">
    <text evidence="9">The sequence shown here is derived from an EMBL/GenBank/DDBJ whole genome shotgun (WGS) entry which is preliminary data.</text>
</comment>
<dbReference type="InterPro" id="IPR025857">
    <property type="entry name" value="MacB_PCD"/>
</dbReference>
<dbReference type="GO" id="GO:0022857">
    <property type="term" value="F:transmembrane transporter activity"/>
    <property type="evidence" value="ECO:0007669"/>
    <property type="project" value="TreeGrafter"/>
</dbReference>